<dbReference type="Gene3D" id="1.20.1600.10">
    <property type="entry name" value="Outer membrane efflux proteins (OEP)"/>
    <property type="match status" value="1"/>
</dbReference>
<reference evidence="3 4" key="1">
    <citation type="submission" date="2022-03" db="EMBL/GenBank/DDBJ databases">
        <title>Hymenobactersp. isolated from the air.</title>
        <authorList>
            <person name="Won M."/>
            <person name="Kwon S.-W."/>
        </authorList>
    </citation>
    <scope>NUCLEOTIDE SEQUENCE [LARGE SCALE GENOMIC DNA]</scope>
    <source>
        <strain evidence="3 4">KACC 21982</strain>
        <plasmid evidence="3 4">unnamed1</plasmid>
    </source>
</reference>
<protein>
    <submittedName>
        <fullName evidence="3">TolC family protein</fullName>
    </submittedName>
</protein>
<dbReference type="InterPro" id="IPR010131">
    <property type="entry name" value="MdtP/NodT-like"/>
</dbReference>
<dbReference type="Pfam" id="PF02321">
    <property type="entry name" value="OEP"/>
    <property type="match status" value="2"/>
</dbReference>
<proteinExistence type="inferred from homology"/>
<evidence type="ECO:0000256" key="1">
    <source>
        <dbReference type="ARBA" id="ARBA00007613"/>
    </source>
</evidence>
<keyword evidence="2" id="KW-0732">Signal</keyword>
<keyword evidence="3" id="KW-0614">Plasmid</keyword>
<evidence type="ECO:0000313" key="4">
    <source>
        <dbReference type="Proteomes" id="UP000831113"/>
    </source>
</evidence>
<dbReference type="EMBL" id="CP094670">
    <property type="protein sequence ID" value="UOG77357.1"/>
    <property type="molecule type" value="Genomic_DNA"/>
</dbReference>
<dbReference type="InterPro" id="IPR003423">
    <property type="entry name" value="OMP_efflux"/>
</dbReference>
<name>A0ABY4D578_9BACT</name>
<dbReference type="SUPFAM" id="SSF56954">
    <property type="entry name" value="Outer membrane efflux proteins (OEP)"/>
    <property type="match status" value="1"/>
</dbReference>
<sequence>MPPLLARLALFFFLLAGSVRAHAQARIESSSDTIRLALPEAERRFFQNNLELLARSYNISIAQAQAVQARILENPTLSVEQDLLNRRIFRPEVPAGTPRSQSMVSLQQLVSLAGRRRAAGKAADAAAVAEQYSLQDLLRTLRFQLRSTFYEVYYKQQTLQVYQTQAQSLRHTVNLYQQQYERGNLALKEVVRLKSFLFGLESDQLALRNELAAYQADLHILLRDSSNTEYRPVVDADRVGALSLQAYPEAQLADSAQVRRADVLAQRADVQRTALNLRLQRTLAKPDITVGYTYDRSGSYINHYHALNVGVALPISDRNQGNIQTARAQEAQSKVLLAQQQQQVRQEVHEAYQLTQLSDRLYQNADRDLAPLTRLMTGIEQSYARRLISVVEYLDFYEAYKNNAAQLNMLRASRMRAFEQLNAAVGKSMFQAE</sequence>
<dbReference type="RefSeq" id="WP_243803107.1">
    <property type="nucleotide sequence ID" value="NZ_CP094670.1"/>
</dbReference>
<dbReference type="Proteomes" id="UP000831113">
    <property type="component" value="Plasmid unnamed1"/>
</dbReference>
<feature type="signal peptide" evidence="2">
    <location>
        <begin position="1"/>
        <end position="23"/>
    </location>
</feature>
<dbReference type="PANTHER" id="PTHR30203:SF23">
    <property type="entry name" value="OUTER MEMBRANE EFFLUX PROTEIN"/>
    <property type="match status" value="1"/>
</dbReference>
<organism evidence="3 4">
    <name type="scientific">Hymenobacter tibetensis</name>
    <dbReference type="NCBI Taxonomy" id="497967"/>
    <lineage>
        <taxon>Bacteria</taxon>
        <taxon>Pseudomonadati</taxon>
        <taxon>Bacteroidota</taxon>
        <taxon>Cytophagia</taxon>
        <taxon>Cytophagales</taxon>
        <taxon>Hymenobacteraceae</taxon>
        <taxon>Hymenobacter</taxon>
    </lineage>
</organism>
<gene>
    <name evidence="3" type="ORF">MTX78_23300</name>
</gene>
<accession>A0ABY4D578</accession>
<comment type="similarity">
    <text evidence="1">Belongs to the outer membrane factor (OMF) (TC 1.B.17) family.</text>
</comment>
<dbReference type="PANTHER" id="PTHR30203">
    <property type="entry name" value="OUTER MEMBRANE CATION EFFLUX PROTEIN"/>
    <property type="match status" value="1"/>
</dbReference>
<evidence type="ECO:0000313" key="3">
    <source>
        <dbReference type="EMBL" id="UOG77357.1"/>
    </source>
</evidence>
<feature type="chain" id="PRO_5046721543" evidence="2">
    <location>
        <begin position="24"/>
        <end position="433"/>
    </location>
</feature>
<keyword evidence="4" id="KW-1185">Reference proteome</keyword>
<evidence type="ECO:0000256" key="2">
    <source>
        <dbReference type="SAM" id="SignalP"/>
    </source>
</evidence>
<geneLocation type="plasmid" evidence="3 4">
    <name>unnamed1</name>
</geneLocation>